<feature type="domain" description="Carrier" evidence="4">
    <location>
        <begin position="4"/>
        <end position="78"/>
    </location>
</feature>
<dbReference type="InterPro" id="IPR006162">
    <property type="entry name" value="Ppantetheine_attach_site"/>
</dbReference>
<dbReference type="PROSITE" id="PS50075">
    <property type="entry name" value="CARRIER"/>
    <property type="match status" value="1"/>
</dbReference>
<dbReference type="PANTHER" id="PTHR45398:SF1">
    <property type="entry name" value="ENZYME, PUTATIVE (JCVI)-RELATED"/>
    <property type="match status" value="1"/>
</dbReference>
<dbReference type="Pfam" id="PF00550">
    <property type="entry name" value="PP-binding"/>
    <property type="match status" value="1"/>
</dbReference>
<accession>A0ABQ3NR58</accession>
<keyword evidence="6" id="KW-1185">Reference proteome</keyword>
<dbReference type="InterPro" id="IPR023213">
    <property type="entry name" value="CAT-like_dom_sf"/>
</dbReference>
<evidence type="ECO:0000259" key="4">
    <source>
        <dbReference type="PROSITE" id="PS50075"/>
    </source>
</evidence>
<dbReference type="EMBL" id="BNDV01000010">
    <property type="protein sequence ID" value="GHI15279.1"/>
    <property type="molecule type" value="Genomic_DNA"/>
</dbReference>
<dbReference type="InterPro" id="IPR001242">
    <property type="entry name" value="Condensation_dom"/>
</dbReference>
<dbReference type="Gene3D" id="3.30.559.30">
    <property type="entry name" value="Nonribosomal peptide synthetase, condensation domain"/>
    <property type="match status" value="1"/>
</dbReference>
<dbReference type="SUPFAM" id="SSF47336">
    <property type="entry name" value="ACP-like"/>
    <property type="match status" value="1"/>
</dbReference>
<dbReference type="Gene3D" id="3.30.559.10">
    <property type="entry name" value="Chloramphenicol acetyltransferase-like domain"/>
    <property type="match status" value="1"/>
</dbReference>
<dbReference type="InterPro" id="IPR009081">
    <property type="entry name" value="PP-bd_ACP"/>
</dbReference>
<dbReference type="InterPro" id="IPR010060">
    <property type="entry name" value="NRPS_synth"/>
</dbReference>
<dbReference type="SUPFAM" id="SSF52777">
    <property type="entry name" value="CoA-dependent acyltransferases"/>
    <property type="match status" value="2"/>
</dbReference>
<reference evidence="6" key="1">
    <citation type="submission" date="2020-09" db="EMBL/GenBank/DDBJ databases">
        <title>Whole genome shotgun sequence of Streptomyces cinnamonensis NBRC 15873.</title>
        <authorList>
            <person name="Komaki H."/>
            <person name="Tamura T."/>
        </authorList>
    </citation>
    <scope>NUCLEOTIDE SEQUENCE [LARGE SCALE GENOMIC DNA]</scope>
    <source>
        <strain evidence="6">NBRC 15873</strain>
    </source>
</reference>
<evidence type="ECO:0000256" key="3">
    <source>
        <dbReference type="ARBA" id="ARBA00022553"/>
    </source>
</evidence>
<dbReference type="PANTHER" id="PTHR45398">
    <property type="match status" value="1"/>
</dbReference>
<comment type="cofactor">
    <cofactor evidence="1">
        <name>pantetheine 4'-phosphate</name>
        <dbReference type="ChEBI" id="CHEBI:47942"/>
    </cofactor>
</comment>
<keyword evidence="3" id="KW-0597">Phosphoprotein</keyword>
<dbReference type="Proteomes" id="UP000660554">
    <property type="component" value="Unassembled WGS sequence"/>
</dbReference>
<dbReference type="Pfam" id="PF00668">
    <property type="entry name" value="Condensation"/>
    <property type="match status" value="1"/>
</dbReference>
<protein>
    <recommendedName>
        <fullName evidence="4">Carrier domain-containing protein</fullName>
    </recommendedName>
</protein>
<gene>
    <name evidence="5" type="ORF">Scinn_47420</name>
</gene>
<keyword evidence="2" id="KW-0596">Phosphopantetheine</keyword>
<dbReference type="Gene3D" id="1.10.1200.10">
    <property type="entry name" value="ACP-like"/>
    <property type="match status" value="1"/>
</dbReference>
<proteinExistence type="predicted"/>
<dbReference type="PROSITE" id="PS00012">
    <property type="entry name" value="PHOSPHOPANTETHEINE"/>
    <property type="match status" value="1"/>
</dbReference>
<evidence type="ECO:0000313" key="6">
    <source>
        <dbReference type="Proteomes" id="UP000660554"/>
    </source>
</evidence>
<comment type="caution">
    <text evidence="5">The sequence shown here is derived from an EMBL/GenBank/DDBJ whole genome shotgun (WGS) entry which is preliminary data.</text>
</comment>
<evidence type="ECO:0000313" key="5">
    <source>
        <dbReference type="EMBL" id="GHI15279.1"/>
    </source>
</evidence>
<organism evidence="5 6">
    <name type="scientific">Streptomyces virginiae</name>
    <name type="common">Streptomyces cinnamonensis</name>
    <dbReference type="NCBI Taxonomy" id="1961"/>
    <lineage>
        <taxon>Bacteria</taxon>
        <taxon>Bacillati</taxon>
        <taxon>Actinomycetota</taxon>
        <taxon>Actinomycetes</taxon>
        <taxon>Kitasatosporales</taxon>
        <taxon>Streptomycetaceae</taxon>
        <taxon>Streptomyces</taxon>
    </lineage>
</organism>
<dbReference type="InterPro" id="IPR036736">
    <property type="entry name" value="ACP-like_sf"/>
</dbReference>
<evidence type="ECO:0000256" key="1">
    <source>
        <dbReference type="ARBA" id="ARBA00001957"/>
    </source>
</evidence>
<sequence>MRGIDVTEAERILCGVLADLFGIPEVGPQDGFVRLGGDSIIAVQVVGAARRAGLRITVRDVLTLPDVAALAVAARPSARSARPGDDDGVGPVLPTPVMRWLDERGGPADRYYQYLVVRTPAGLTGQSAAEVLQAVLDRHDMLRVVRDGSGWRTRPVGSVRAAECLRRVAAEGREATAEEVAREVRAARDRLSVGGGVIVQAVWFDAGAGLPGALALVVNHVVVDGISWRVLTGDLARAWEALSAGRAPAGALDPVATSFRRWSELLAAEAAGERTAAEAPYWSGVVRPGAGIAGRRPLDPARDHEDRAGHLALSLPAATAGPLLTSVADRLGADANEVLLTGLSLALARWRPCGPEVLVELEGHGREDIGAEADLSRTVGWFTTLFPTRFALDGLDAADAEDGGPTAAEALRRVREQLRAIPRKGIGYGLLRHLDPVVGKELSAAEPAGLGFNYLGRLGGPGGGDWQLLPAHGARLDAPGPGMPMAHAVEVSAFVLESADGPVLHADWAWADGVHDEAEVRALAEDWFRMLGALVVHADRTAPAALSTVPPASGLTLDAIGQDELDDLAASLGLL</sequence>
<dbReference type="NCBIfam" id="TIGR01720">
    <property type="entry name" value="NRPS-para261"/>
    <property type="match status" value="1"/>
</dbReference>
<name>A0ABQ3NR58_STRVG</name>
<dbReference type="GeneID" id="86958445"/>
<dbReference type="RefSeq" id="WP_191869318.1">
    <property type="nucleotide sequence ID" value="NZ_BMRU01000017.1"/>
</dbReference>
<evidence type="ECO:0000256" key="2">
    <source>
        <dbReference type="ARBA" id="ARBA00022450"/>
    </source>
</evidence>